<proteinExistence type="predicted"/>
<name>B3E4Y0_TRIL1</name>
<gene>
    <name evidence="2" type="ordered locus">Glov_0820</name>
</gene>
<dbReference type="EMBL" id="CP001089">
    <property type="protein sequence ID" value="ACD94545.1"/>
    <property type="molecule type" value="Genomic_DNA"/>
</dbReference>
<dbReference type="Proteomes" id="UP000002420">
    <property type="component" value="Chromosome"/>
</dbReference>
<feature type="region of interest" description="Disordered" evidence="1">
    <location>
        <begin position="1"/>
        <end position="23"/>
    </location>
</feature>
<dbReference type="STRING" id="398767.Glov_0820"/>
<keyword evidence="3" id="KW-1185">Reference proteome</keyword>
<dbReference type="RefSeq" id="WP_012468901.1">
    <property type="nucleotide sequence ID" value="NC_010814.1"/>
</dbReference>
<evidence type="ECO:0000256" key="1">
    <source>
        <dbReference type="SAM" id="MobiDB-lite"/>
    </source>
</evidence>
<sequence>MATSALMEQTRKEQRQEMSRKTPGERLLIALELSDVCLLLSSSARAALEKDRAAAKA</sequence>
<reference evidence="2 3" key="1">
    <citation type="submission" date="2008-05" db="EMBL/GenBank/DDBJ databases">
        <title>Complete sequence of chromosome of Geobacter lovleyi SZ.</title>
        <authorList>
            <consortium name="US DOE Joint Genome Institute"/>
            <person name="Lucas S."/>
            <person name="Copeland A."/>
            <person name="Lapidus A."/>
            <person name="Glavina del Rio T."/>
            <person name="Dalin E."/>
            <person name="Tice H."/>
            <person name="Bruce D."/>
            <person name="Goodwin L."/>
            <person name="Pitluck S."/>
            <person name="Chertkov O."/>
            <person name="Meincke L."/>
            <person name="Brettin T."/>
            <person name="Detter J.C."/>
            <person name="Han C."/>
            <person name="Tapia R."/>
            <person name="Kuske C.R."/>
            <person name="Schmutz J."/>
            <person name="Larimer F."/>
            <person name="Land M."/>
            <person name="Hauser L."/>
            <person name="Kyrpides N."/>
            <person name="Mikhailova N."/>
            <person name="Sung Y."/>
            <person name="Fletcher K.E."/>
            <person name="Ritalahti K.M."/>
            <person name="Loeffler F.E."/>
            <person name="Richardson P."/>
        </authorList>
    </citation>
    <scope>NUCLEOTIDE SEQUENCE [LARGE SCALE GENOMIC DNA]</scope>
    <source>
        <strain evidence="3">ATCC BAA-1151 / DSM 17278 / SZ</strain>
    </source>
</reference>
<accession>B3E4Y0</accession>
<evidence type="ECO:0000313" key="2">
    <source>
        <dbReference type="EMBL" id="ACD94545.1"/>
    </source>
</evidence>
<dbReference type="AlphaFoldDB" id="B3E4Y0"/>
<evidence type="ECO:0000313" key="3">
    <source>
        <dbReference type="Proteomes" id="UP000002420"/>
    </source>
</evidence>
<dbReference type="KEGG" id="glo:Glov_0820"/>
<dbReference type="HOGENOM" id="CLU_211496_0_0_7"/>
<feature type="compositionally biased region" description="Basic and acidic residues" evidence="1">
    <location>
        <begin position="9"/>
        <end position="23"/>
    </location>
</feature>
<protein>
    <submittedName>
        <fullName evidence="2">Uncharacterized protein</fullName>
    </submittedName>
</protein>
<organism evidence="2 3">
    <name type="scientific">Trichlorobacter lovleyi (strain ATCC BAA-1151 / DSM 17278 / SZ)</name>
    <name type="common">Geobacter lovleyi</name>
    <dbReference type="NCBI Taxonomy" id="398767"/>
    <lineage>
        <taxon>Bacteria</taxon>
        <taxon>Pseudomonadati</taxon>
        <taxon>Thermodesulfobacteriota</taxon>
        <taxon>Desulfuromonadia</taxon>
        <taxon>Geobacterales</taxon>
        <taxon>Geobacteraceae</taxon>
        <taxon>Trichlorobacter</taxon>
    </lineage>
</organism>